<dbReference type="GO" id="GO:0005886">
    <property type="term" value="C:plasma membrane"/>
    <property type="evidence" value="ECO:0007669"/>
    <property type="project" value="UniProtKB-SubCell"/>
</dbReference>
<evidence type="ECO:0000256" key="1">
    <source>
        <dbReference type="ARBA" id="ARBA00004651"/>
    </source>
</evidence>
<dbReference type="InterPro" id="IPR050250">
    <property type="entry name" value="Macrolide_Exporter_MacB"/>
</dbReference>
<name>X0U2F9_9ZZZZ</name>
<evidence type="ECO:0000259" key="7">
    <source>
        <dbReference type="Pfam" id="PF02687"/>
    </source>
</evidence>
<organism evidence="8">
    <name type="scientific">marine sediment metagenome</name>
    <dbReference type="NCBI Taxonomy" id="412755"/>
    <lineage>
        <taxon>unclassified sequences</taxon>
        <taxon>metagenomes</taxon>
        <taxon>ecological metagenomes</taxon>
    </lineage>
</organism>
<proteinExistence type="inferred from homology"/>
<comment type="similarity">
    <text evidence="6">Belongs to the ABC-4 integral membrane protein family.</text>
</comment>
<keyword evidence="3" id="KW-0812">Transmembrane</keyword>
<sequence length="53" mass="5706">AISLLVGGIGIMNIMLVSVTERTKEIGLRKALGARKSDILMQFLTESSVLSMI</sequence>
<dbReference type="GO" id="GO:0022857">
    <property type="term" value="F:transmembrane transporter activity"/>
    <property type="evidence" value="ECO:0007669"/>
    <property type="project" value="TreeGrafter"/>
</dbReference>
<dbReference type="AlphaFoldDB" id="X0U2F9"/>
<dbReference type="EMBL" id="BARS01014555">
    <property type="protein sequence ID" value="GAF94582.1"/>
    <property type="molecule type" value="Genomic_DNA"/>
</dbReference>
<evidence type="ECO:0000256" key="5">
    <source>
        <dbReference type="ARBA" id="ARBA00023136"/>
    </source>
</evidence>
<evidence type="ECO:0000256" key="2">
    <source>
        <dbReference type="ARBA" id="ARBA00022475"/>
    </source>
</evidence>
<protein>
    <recommendedName>
        <fullName evidence="7">ABC3 transporter permease C-terminal domain-containing protein</fullName>
    </recommendedName>
</protein>
<dbReference type="PANTHER" id="PTHR30572">
    <property type="entry name" value="MEMBRANE COMPONENT OF TRANSPORTER-RELATED"/>
    <property type="match status" value="1"/>
</dbReference>
<comment type="subcellular location">
    <subcellularLocation>
        <location evidence="1">Cell membrane</location>
        <topology evidence="1">Multi-pass membrane protein</topology>
    </subcellularLocation>
</comment>
<evidence type="ECO:0000256" key="6">
    <source>
        <dbReference type="ARBA" id="ARBA00038076"/>
    </source>
</evidence>
<dbReference type="PANTHER" id="PTHR30572:SF4">
    <property type="entry name" value="ABC TRANSPORTER PERMEASE YTRF"/>
    <property type="match status" value="1"/>
</dbReference>
<keyword evidence="5" id="KW-0472">Membrane</keyword>
<feature type="domain" description="ABC3 transporter permease C-terminal" evidence="7">
    <location>
        <begin position="2"/>
        <end position="53"/>
    </location>
</feature>
<feature type="non-terminal residue" evidence="8">
    <location>
        <position position="1"/>
    </location>
</feature>
<comment type="caution">
    <text evidence="8">The sequence shown here is derived from an EMBL/GenBank/DDBJ whole genome shotgun (WGS) entry which is preliminary data.</text>
</comment>
<dbReference type="InterPro" id="IPR003838">
    <property type="entry name" value="ABC3_permease_C"/>
</dbReference>
<keyword evidence="4" id="KW-1133">Transmembrane helix</keyword>
<accession>X0U2F9</accession>
<feature type="non-terminal residue" evidence="8">
    <location>
        <position position="53"/>
    </location>
</feature>
<evidence type="ECO:0000256" key="4">
    <source>
        <dbReference type="ARBA" id="ARBA00022989"/>
    </source>
</evidence>
<dbReference type="Pfam" id="PF02687">
    <property type="entry name" value="FtsX"/>
    <property type="match status" value="1"/>
</dbReference>
<evidence type="ECO:0000313" key="8">
    <source>
        <dbReference type="EMBL" id="GAF94582.1"/>
    </source>
</evidence>
<keyword evidence="2" id="KW-1003">Cell membrane</keyword>
<reference evidence="8" key="1">
    <citation type="journal article" date="2014" name="Front. Microbiol.">
        <title>High frequency of phylogenetically diverse reductive dehalogenase-homologous genes in deep subseafloor sedimentary metagenomes.</title>
        <authorList>
            <person name="Kawai M."/>
            <person name="Futagami T."/>
            <person name="Toyoda A."/>
            <person name="Takaki Y."/>
            <person name="Nishi S."/>
            <person name="Hori S."/>
            <person name="Arai W."/>
            <person name="Tsubouchi T."/>
            <person name="Morono Y."/>
            <person name="Uchiyama I."/>
            <person name="Ito T."/>
            <person name="Fujiyama A."/>
            <person name="Inagaki F."/>
            <person name="Takami H."/>
        </authorList>
    </citation>
    <scope>NUCLEOTIDE SEQUENCE</scope>
    <source>
        <strain evidence="8">Expedition CK06-06</strain>
    </source>
</reference>
<gene>
    <name evidence="8" type="ORF">S01H1_24440</name>
</gene>
<evidence type="ECO:0000256" key="3">
    <source>
        <dbReference type="ARBA" id="ARBA00022692"/>
    </source>
</evidence>